<evidence type="ECO:0000313" key="7">
    <source>
        <dbReference type="Proteomes" id="UP000268084"/>
    </source>
</evidence>
<evidence type="ECO:0000256" key="4">
    <source>
        <dbReference type="SAM" id="MobiDB-lite"/>
    </source>
</evidence>
<reference evidence="6 7" key="2">
    <citation type="submission" date="2018-12" db="EMBL/GenBank/DDBJ databases">
        <title>Nakamurella antarcticus sp. nov., isolated from Antarctica South Shetland Islands soil.</title>
        <authorList>
            <person name="Peng F."/>
        </authorList>
    </citation>
    <scope>NUCLEOTIDE SEQUENCE [LARGE SCALE GENOMIC DNA]</scope>
    <source>
        <strain evidence="6 7">S14-144</strain>
    </source>
</reference>
<sequence length="562" mass="57138">MAAPATSLTASTSAGAEPAAPPQSDQPAPSTPSPADTTPSQTAAAPTAPATDGAAAGPPQAEIGRPLSGGKGAGVIPAGLEEFYNQSLQWGSCSPYAPDAASAASYASKDFDCANLIVPLDYGDPAGKTVSVGVLRSVASGPNRVGTLQVNPGGPGGSGMASVASLATDPSTAALKKSFDLIGFDPRGIGGSRPLIACKTDAEKDASRAENNRLLTPEQVAAAAQELKDEAALCAQRSGAAAGINGAAFLGSVGTSTVVKDMDVLRSVLGDDKLSYLGYSYGTRLGYVYGGQFPANVRAMVLDGAVNPDDNSSDSILGQAKGFQSTFDAFAAACTAKQGCILGQDPGKATAVFQALTRPLLEKPLKISDGRLLTYNDVITATVFTMYSETYWQYLETGLTNLTQQNGDLLMLLADSYEGRDETGHYSELTDALTAVRCVDDPVDTTPSMGAAYNAAAPFQDSGDPVVELPSVCESWSAPVSLTPGIPATPGLAPVVVISTTGDPATPYESGVQLAKQLGGSLITVEGDRHTAFLSAGISCVDDAGTAYLVDLALPATGLTCK</sequence>
<evidence type="ECO:0000259" key="5">
    <source>
        <dbReference type="Pfam" id="PF00561"/>
    </source>
</evidence>
<protein>
    <submittedName>
        <fullName evidence="6">Alpha/beta fold hydrolase</fullName>
    </submittedName>
</protein>
<dbReference type="InterPro" id="IPR029058">
    <property type="entry name" value="AB_hydrolase_fold"/>
</dbReference>
<reference evidence="6 7" key="1">
    <citation type="submission" date="2018-11" db="EMBL/GenBank/DDBJ databases">
        <authorList>
            <person name="Da X."/>
        </authorList>
    </citation>
    <scope>NUCLEOTIDE SEQUENCE [LARGE SCALE GENOMIC DNA]</scope>
    <source>
        <strain evidence="6 7">S14-144</strain>
    </source>
</reference>
<gene>
    <name evidence="6" type="ORF">EH165_06005</name>
</gene>
<dbReference type="EMBL" id="CP034170">
    <property type="protein sequence ID" value="AZI59436.1"/>
    <property type="molecule type" value="Genomic_DNA"/>
</dbReference>
<dbReference type="AlphaFoldDB" id="A0A3G8ZZJ7"/>
<dbReference type="InterPro" id="IPR000073">
    <property type="entry name" value="AB_hydrolase_1"/>
</dbReference>
<comment type="similarity">
    <text evidence="1">Belongs to the peptidase S33 family.</text>
</comment>
<evidence type="ECO:0000256" key="2">
    <source>
        <dbReference type="ARBA" id="ARBA00022729"/>
    </source>
</evidence>
<dbReference type="KEGG" id="nak:EH165_06005"/>
<proteinExistence type="inferred from homology"/>
<dbReference type="PANTHER" id="PTHR43248:SF29">
    <property type="entry name" value="TRIPEPTIDYL AMINOPEPTIDASE"/>
    <property type="match status" value="1"/>
</dbReference>
<keyword evidence="2" id="KW-0732">Signal</keyword>
<dbReference type="Gene3D" id="3.40.50.1820">
    <property type="entry name" value="alpha/beta hydrolase"/>
    <property type="match status" value="1"/>
</dbReference>
<dbReference type="SUPFAM" id="SSF53474">
    <property type="entry name" value="alpha/beta-Hydrolases"/>
    <property type="match status" value="1"/>
</dbReference>
<dbReference type="Pfam" id="PF00561">
    <property type="entry name" value="Abhydrolase_1"/>
    <property type="match status" value="1"/>
</dbReference>
<feature type="domain" description="AB hydrolase-1" evidence="5">
    <location>
        <begin position="151"/>
        <end position="534"/>
    </location>
</feature>
<feature type="compositionally biased region" description="Low complexity" evidence="4">
    <location>
        <begin position="1"/>
        <end position="61"/>
    </location>
</feature>
<feature type="region of interest" description="Disordered" evidence="4">
    <location>
        <begin position="1"/>
        <end position="69"/>
    </location>
</feature>
<dbReference type="PANTHER" id="PTHR43248">
    <property type="entry name" value="2-SUCCINYL-6-HYDROXY-2,4-CYCLOHEXADIENE-1-CARBOXYLATE SYNTHASE"/>
    <property type="match status" value="1"/>
</dbReference>
<keyword evidence="7" id="KW-1185">Reference proteome</keyword>
<dbReference type="Proteomes" id="UP000268084">
    <property type="component" value="Chromosome"/>
</dbReference>
<accession>A0A3G8ZZJ7</accession>
<keyword evidence="3 6" id="KW-0378">Hydrolase</keyword>
<organism evidence="6 7">
    <name type="scientific">Nakamurella antarctica</name>
    <dbReference type="NCBI Taxonomy" id="1902245"/>
    <lineage>
        <taxon>Bacteria</taxon>
        <taxon>Bacillati</taxon>
        <taxon>Actinomycetota</taxon>
        <taxon>Actinomycetes</taxon>
        <taxon>Nakamurellales</taxon>
        <taxon>Nakamurellaceae</taxon>
        <taxon>Nakamurella</taxon>
    </lineage>
</organism>
<name>A0A3G8ZZJ7_9ACTN</name>
<dbReference type="InterPro" id="IPR051601">
    <property type="entry name" value="Serine_prot/Carboxylest_S33"/>
</dbReference>
<evidence type="ECO:0000313" key="6">
    <source>
        <dbReference type="EMBL" id="AZI59436.1"/>
    </source>
</evidence>
<evidence type="ECO:0000256" key="1">
    <source>
        <dbReference type="ARBA" id="ARBA00010088"/>
    </source>
</evidence>
<dbReference type="OrthoDB" id="3930934at2"/>
<dbReference type="GO" id="GO:0016787">
    <property type="term" value="F:hydrolase activity"/>
    <property type="evidence" value="ECO:0007669"/>
    <property type="project" value="UniProtKB-KW"/>
</dbReference>
<evidence type="ECO:0000256" key="3">
    <source>
        <dbReference type="ARBA" id="ARBA00022801"/>
    </source>
</evidence>